<dbReference type="InterPro" id="IPR042178">
    <property type="entry name" value="Serpin_sf_1"/>
</dbReference>
<dbReference type="PANTHER" id="PTHR11461">
    <property type="entry name" value="SERINE PROTEASE INHIBITOR, SERPIN"/>
    <property type="match status" value="1"/>
</dbReference>
<evidence type="ECO:0000259" key="3">
    <source>
        <dbReference type="SMART" id="SM00093"/>
    </source>
</evidence>
<reference evidence="6" key="1">
    <citation type="submission" date="2016-06" db="UniProtKB">
        <authorList>
            <consortium name="WormBaseParasite"/>
        </authorList>
    </citation>
    <scope>IDENTIFICATION</scope>
</reference>
<dbReference type="Proteomes" id="UP000050794">
    <property type="component" value="Unassembled WGS sequence"/>
</dbReference>
<dbReference type="Gene3D" id="3.30.497.10">
    <property type="entry name" value="Antithrombin, subunit I, domain 2"/>
    <property type="match status" value="1"/>
</dbReference>
<dbReference type="InterPro" id="IPR000215">
    <property type="entry name" value="Serpin_fam"/>
</dbReference>
<dbReference type="Pfam" id="PF00079">
    <property type="entry name" value="Serpin"/>
    <property type="match status" value="1"/>
</dbReference>
<dbReference type="InterPro" id="IPR036186">
    <property type="entry name" value="Serpin_sf"/>
</dbReference>
<evidence type="ECO:0000256" key="2">
    <source>
        <dbReference type="RuleBase" id="RU000411"/>
    </source>
</evidence>
<keyword evidence="5" id="KW-1185">Reference proteome</keyword>
<organism evidence="5 6">
    <name type="scientific">Toxocara canis</name>
    <name type="common">Canine roundworm</name>
    <dbReference type="NCBI Taxonomy" id="6265"/>
    <lineage>
        <taxon>Eukaryota</taxon>
        <taxon>Metazoa</taxon>
        <taxon>Ecdysozoa</taxon>
        <taxon>Nematoda</taxon>
        <taxon>Chromadorea</taxon>
        <taxon>Rhabditida</taxon>
        <taxon>Spirurina</taxon>
        <taxon>Ascaridomorpha</taxon>
        <taxon>Ascaridoidea</taxon>
        <taxon>Toxocaridae</taxon>
        <taxon>Toxocara</taxon>
    </lineage>
</organism>
<reference evidence="4 5" key="2">
    <citation type="submission" date="2018-11" db="EMBL/GenBank/DDBJ databases">
        <authorList>
            <consortium name="Pathogen Informatics"/>
        </authorList>
    </citation>
    <scope>NUCLEOTIDE SEQUENCE [LARGE SCALE GENOMIC DNA]</scope>
</reference>
<evidence type="ECO:0000256" key="1">
    <source>
        <dbReference type="ARBA" id="ARBA00009500"/>
    </source>
</evidence>
<dbReference type="EMBL" id="UYWY01021943">
    <property type="protein sequence ID" value="VDM45202.1"/>
    <property type="molecule type" value="Genomic_DNA"/>
</dbReference>
<dbReference type="SUPFAM" id="SSF56574">
    <property type="entry name" value="Serpins"/>
    <property type="match status" value="1"/>
</dbReference>
<protein>
    <submittedName>
        <fullName evidence="6">SERPIN domain-containing protein</fullName>
    </submittedName>
</protein>
<dbReference type="SMART" id="SM00093">
    <property type="entry name" value="SERPIN"/>
    <property type="match status" value="1"/>
</dbReference>
<sequence>MVVSASTKTCHAKAVSYALFVEWIDGETTHILIVDMKKGKLYNQLMAGVTELRPDFQDYLKWEATAPQQQYWYITDEGSLLFAIKWESGRRVYMKTRAAIDRLMFSLRIATGFFFPENREISKEYSKEMLDKYDARVENVGSDKKAVTSVTDINLWLNDMQIESVKNFAEICLQRTHDAVLPYYENEYVQMIGIPLNGDPSCHLFIMLPKEANRLEHCENFMTGKKLLKLLGSMWYHKVEVSIPKFNISDQHDLNEKLEHLQVPEMMGDEKYLQKISNEPFISLLTLHCVRLSFRGSEMEDQQEDEVEVVDDAPPLSFVADRPFLYLITKNLTLVLIGRLEP</sequence>
<dbReference type="InterPro" id="IPR023796">
    <property type="entry name" value="Serpin_dom"/>
</dbReference>
<accession>A0A183UZG1</accession>
<comment type="similarity">
    <text evidence="1 2">Belongs to the serpin family.</text>
</comment>
<dbReference type="PANTHER" id="PTHR11461:SF211">
    <property type="entry name" value="GH10112P-RELATED"/>
    <property type="match status" value="1"/>
</dbReference>
<evidence type="ECO:0000313" key="6">
    <source>
        <dbReference type="WBParaSite" id="TCNE_0001388101-mRNA-1"/>
    </source>
</evidence>
<feature type="domain" description="Serpin" evidence="3">
    <location>
        <begin position="39"/>
        <end position="342"/>
    </location>
</feature>
<dbReference type="InterPro" id="IPR023795">
    <property type="entry name" value="Serpin_CS"/>
</dbReference>
<dbReference type="InterPro" id="IPR042185">
    <property type="entry name" value="Serpin_sf_2"/>
</dbReference>
<dbReference type="GO" id="GO:0004867">
    <property type="term" value="F:serine-type endopeptidase inhibitor activity"/>
    <property type="evidence" value="ECO:0007669"/>
    <property type="project" value="InterPro"/>
</dbReference>
<dbReference type="GO" id="GO:0005615">
    <property type="term" value="C:extracellular space"/>
    <property type="evidence" value="ECO:0007669"/>
    <property type="project" value="InterPro"/>
</dbReference>
<evidence type="ECO:0000313" key="4">
    <source>
        <dbReference type="EMBL" id="VDM45202.1"/>
    </source>
</evidence>
<dbReference type="WBParaSite" id="TCNE_0001388101-mRNA-1">
    <property type="protein sequence ID" value="TCNE_0001388101-mRNA-1"/>
    <property type="gene ID" value="TCNE_0001388101"/>
</dbReference>
<proteinExistence type="inferred from homology"/>
<evidence type="ECO:0000313" key="5">
    <source>
        <dbReference type="Proteomes" id="UP000050794"/>
    </source>
</evidence>
<gene>
    <name evidence="4" type="ORF">TCNE_LOCUS13881</name>
</gene>
<dbReference type="Gene3D" id="2.30.39.10">
    <property type="entry name" value="Alpha-1-antitrypsin, domain 1"/>
    <property type="match status" value="1"/>
</dbReference>
<name>A0A183UZG1_TOXCA</name>
<dbReference type="PROSITE" id="PS00284">
    <property type="entry name" value="SERPIN"/>
    <property type="match status" value="1"/>
</dbReference>
<dbReference type="AlphaFoldDB" id="A0A183UZG1"/>